<evidence type="ECO:0000256" key="1">
    <source>
        <dbReference type="ARBA" id="ARBA00004123"/>
    </source>
</evidence>
<protein>
    <recommendedName>
        <fullName evidence="8">B3 domain-containing protein</fullName>
    </recommendedName>
</protein>
<dbReference type="PANTHER" id="PTHR31541:SF25">
    <property type="entry name" value="GAMMA-GLIADIN B"/>
    <property type="match status" value="1"/>
</dbReference>
<evidence type="ECO:0008006" key="8">
    <source>
        <dbReference type="Google" id="ProtNLM"/>
    </source>
</evidence>
<keyword evidence="7" id="KW-1185">Reference proteome</keyword>
<reference evidence="6 7" key="1">
    <citation type="submission" date="2024-11" db="EMBL/GenBank/DDBJ databases">
        <title>Chromosome-level genome assembly of Eucalyptus globulus Labill. provides insights into its genome evolution.</title>
        <authorList>
            <person name="Li X."/>
        </authorList>
    </citation>
    <scope>NUCLEOTIDE SEQUENCE [LARGE SCALE GENOMIC DNA]</scope>
    <source>
        <strain evidence="6">CL2024</strain>
        <tissue evidence="6">Fresh tender leaves</tissue>
    </source>
</reference>
<organism evidence="6 7">
    <name type="scientific">Eucalyptus globulus</name>
    <name type="common">Tasmanian blue gum</name>
    <dbReference type="NCBI Taxonomy" id="34317"/>
    <lineage>
        <taxon>Eukaryota</taxon>
        <taxon>Viridiplantae</taxon>
        <taxon>Streptophyta</taxon>
        <taxon>Embryophyta</taxon>
        <taxon>Tracheophyta</taxon>
        <taxon>Spermatophyta</taxon>
        <taxon>Magnoliopsida</taxon>
        <taxon>eudicotyledons</taxon>
        <taxon>Gunneridae</taxon>
        <taxon>Pentapetalae</taxon>
        <taxon>rosids</taxon>
        <taxon>malvids</taxon>
        <taxon>Myrtales</taxon>
        <taxon>Myrtaceae</taxon>
        <taxon>Myrtoideae</taxon>
        <taxon>Eucalypteae</taxon>
        <taxon>Eucalyptus</taxon>
    </lineage>
</organism>
<dbReference type="GO" id="GO:0003677">
    <property type="term" value="F:DNA binding"/>
    <property type="evidence" value="ECO:0007669"/>
    <property type="project" value="UniProtKB-KW"/>
</dbReference>
<accession>A0ABD3LAG3</accession>
<comment type="subcellular location">
    <subcellularLocation>
        <location evidence="1">Nucleus</location>
    </subcellularLocation>
</comment>
<keyword evidence="5" id="KW-0539">Nucleus</keyword>
<sequence length="188" mass="21527">MGEREMEVDWSPFHVLVNTSELVRQELLWVSPAAQNRPSELPEIFWNKILEMHGQGVKLVLKKELCASDVQQRQGRLSIPMGQIKADFLTSEEIRALDNKEALVVPLIEPCLQVRHGLQLKKWKNNRDHFSYFLTKEWSAVTHPSAGNRLREGGLVQLWSFRSNLDLCFCLVNSEAPPAAVENMANHE</sequence>
<proteinExistence type="predicted"/>
<keyword evidence="3" id="KW-0238">DNA-binding</keyword>
<dbReference type="InterPro" id="IPR005508">
    <property type="entry name" value="At2g31720-like"/>
</dbReference>
<keyword evidence="4" id="KW-0804">Transcription</keyword>
<dbReference type="Pfam" id="PF03754">
    <property type="entry name" value="At2g31720-like"/>
    <property type="match status" value="1"/>
</dbReference>
<keyword evidence="2" id="KW-0805">Transcription regulation</keyword>
<gene>
    <name evidence="6" type="ORF">ACJRO7_009942</name>
</gene>
<dbReference type="EMBL" id="JBJKBG010000002">
    <property type="protein sequence ID" value="KAL3748786.1"/>
    <property type="molecule type" value="Genomic_DNA"/>
</dbReference>
<dbReference type="GO" id="GO:0005634">
    <property type="term" value="C:nucleus"/>
    <property type="evidence" value="ECO:0007669"/>
    <property type="project" value="UniProtKB-SubCell"/>
</dbReference>
<evidence type="ECO:0000256" key="2">
    <source>
        <dbReference type="ARBA" id="ARBA00023015"/>
    </source>
</evidence>
<dbReference type="PANTHER" id="PTHR31541">
    <property type="entry name" value="B3 DOMAIN PLANT PROTEIN-RELATED"/>
    <property type="match status" value="1"/>
</dbReference>
<evidence type="ECO:0000313" key="6">
    <source>
        <dbReference type="EMBL" id="KAL3748786.1"/>
    </source>
</evidence>
<evidence type="ECO:0000256" key="3">
    <source>
        <dbReference type="ARBA" id="ARBA00023125"/>
    </source>
</evidence>
<name>A0ABD3LAG3_EUCGL</name>
<evidence type="ECO:0000256" key="5">
    <source>
        <dbReference type="ARBA" id="ARBA00023242"/>
    </source>
</evidence>
<evidence type="ECO:0000256" key="4">
    <source>
        <dbReference type="ARBA" id="ARBA00023163"/>
    </source>
</evidence>
<dbReference type="InterPro" id="IPR015300">
    <property type="entry name" value="DNA-bd_pseudobarrel_sf"/>
</dbReference>
<dbReference type="Gene3D" id="2.40.330.10">
    <property type="entry name" value="DNA-binding pseudobarrel domain"/>
    <property type="match status" value="1"/>
</dbReference>
<comment type="caution">
    <text evidence="6">The sequence shown here is derived from an EMBL/GenBank/DDBJ whole genome shotgun (WGS) entry which is preliminary data.</text>
</comment>
<dbReference type="Proteomes" id="UP001634007">
    <property type="component" value="Unassembled WGS sequence"/>
</dbReference>
<dbReference type="SUPFAM" id="SSF101936">
    <property type="entry name" value="DNA-binding pseudobarrel domain"/>
    <property type="match status" value="1"/>
</dbReference>
<dbReference type="AlphaFoldDB" id="A0ABD3LAG3"/>
<evidence type="ECO:0000313" key="7">
    <source>
        <dbReference type="Proteomes" id="UP001634007"/>
    </source>
</evidence>